<reference evidence="11" key="2">
    <citation type="submission" date="2025-08" db="UniProtKB">
        <authorList>
            <consortium name="Ensembl"/>
        </authorList>
    </citation>
    <scope>IDENTIFICATION</scope>
</reference>
<keyword evidence="5 9" id="KW-0175">Coiled coil</keyword>
<dbReference type="PANTHER" id="PTHR18937">
    <property type="entry name" value="STRUCTURAL MAINTENANCE OF CHROMOSOMES SMC FAMILY MEMBER"/>
    <property type="match status" value="1"/>
</dbReference>
<dbReference type="Ensembl" id="ENSTNIT00000016946.1">
    <property type="protein sequence ID" value="ENSTNIP00000016732.1"/>
    <property type="gene ID" value="ENSTNIG00000013730.1"/>
</dbReference>
<dbReference type="GO" id="GO:0005634">
    <property type="term" value="C:nucleus"/>
    <property type="evidence" value="ECO:0007669"/>
    <property type="project" value="UniProtKB-SubCell"/>
</dbReference>
<dbReference type="PANTHER" id="PTHR18937:SF147">
    <property type="entry name" value="STRUCTURAL MAINTENANCE OF CHROMOSOMES PROTEIN 1B"/>
    <property type="match status" value="1"/>
</dbReference>
<dbReference type="Proteomes" id="UP000007303">
    <property type="component" value="Unassembled WGS sequence"/>
</dbReference>
<organism evidence="11 12">
    <name type="scientific">Tetraodon nigroviridis</name>
    <name type="common">Spotted green pufferfish</name>
    <name type="synonym">Chelonodon nigroviridis</name>
    <dbReference type="NCBI Taxonomy" id="99883"/>
    <lineage>
        <taxon>Eukaryota</taxon>
        <taxon>Metazoa</taxon>
        <taxon>Chordata</taxon>
        <taxon>Craniata</taxon>
        <taxon>Vertebrata</taxon>
        <taxon>Euteleostomi</taxon>
        <taxon>Actinopterygii</taxon>
        <taxon>Neopterygii</taxon>
        <taxon>Teleostei</taxon>
        <taxon>Neoteleostei</taxon>
        <taxon>Acanthomorphata</taxon>
        <taxon>Eupercaria</taxon>
        <taxon>Tetraodontiformes</taxon>
        <taxon>Tetradontoidea</taxon>
        <taxon>Tetraodontidae</taxon>
        <taxon>Tetraodon</taxon>
    </lineage>
</organism>
<feature type="coiled-coil region" evidence="9">
    <location>
        <begin position="413"/>
        <end position="500"/>
    </location>
</feature>
<evidence type="ECO:0000256" key="8">
    <source>
        <dbReference type="PIRNR" id="PIRNR005719"/>
    </source>
</evidence>
<evidence type="ECO:0000256" key="1">
    <source>
        <dbReference type="ARBA" id="ARBA00004123"/>
    </source>
</evidence>
<dbReference type="SUPFAM" id="SSF75553">
    <property type="entry name" value="Smc hinge domain"/>
    <property type="match status" value="1"/>
</dbReference>
<comment type="similarity">
    <text evidence="3">Belongs to the SMC family. SMC1 subfamily.</text>
</comment>
<protein>
    <recommendedName>
        <fullName evidence="8">Structural maintenance of chromosomes protein</fullName>
    </recommendedName>
</protein>
<dbReference type="InParanoid" id="H3D891"/>
<dbReference type="OMA" id="HKARCWD"/>
<dbReference type="Pfam" id="PF02463">
    <property type="entry name" value="SMC_N"/>
    <property type="match status" value="1"/>
</dbReference>
<evidence type="ECO:0000256" key="7">
    <source>
        <dbReference type="ARBA" id="ARBA00023306"/>
    </source>
</evidence>
<dbReference type="GO" id="GO:0016887">
    <property type="term" value="F:ATP hydrolysis activity"/>
    <property type="evidence" value="ECO:0007669"/>
    <property type="project" value="InterPro"/>
</dbReference>
<evidence type="ECO:0000256" key="3">
    <source>
        <dbReference type="ARBA" id="ARBA00005597"/>
    </source>
</evidence>
<proteinExistence type="inferred from homology"/>
<dbReference type="AlphaFoldDB" id="H3D891"/>
<sequence>MGYLKQMDIENFKSWRGRSVIGPFTRFSCIIGTNGSGKSNLMDALSFAMGERASALRVKQLRDLIHGAHVGRPASDSASVALRCCDPRGRESVFRRRIVGNSSEYFINNVQFTLTKYLEELEMIGIVPKAQNCLVFQGTVESIALKDPKERTKMFECISQSKEFAAEYNRKREALLKAQEDTQFHFNKKKSATAERKQMFRDKVEAQKHQALLDEVQEKRLQLKLAELYQNKQGLDALIDILRGKQRAAGEQKEELVSREQAVKTCKKEHGRLSREQQHLEKEIRAQEHVQSQCNSQFIKAKVNSSHLTKKMEQGRDALMKAQKHLVSKEKEVAEGKQQIEELEKSWRTYEKAAQEKVSRERDVQLDEDQLKRYRELKELAHQQGAGLSQQAEKINWEVRSVYEKIDFNQRRKKEVEAAVRGNQAQLEDLMNRAEKLEEYTKNCSSTLDECRRQEESLSRELEQGRRRSEEVTQDLGQVLEELRNARLDSHESKRRLQRKELLENLVRLYPEAVYGRLSDLCSPIHKKYQLAVTKVFGRYMSAIVVSSEKVARECIGFIKDERAEPETFLPIDYLDVSPLNERLRTVPGAKMLVDVVQINAAVGANQLRKAVHFVCGNTLVCETIKEAKAVAFDRRERNKTVSLDGTLFSKSGVISGGSSDLRSKARCWDEKAVVQLKERKEQLTAELRDFMRLKRKESDLKQIVAQAQGAKTRLKYAKLDLDNIRKKSLADAAGWFQEISRLESERANLDCQIQMQQESVEIKEAEMKKIREQIEQIERSVFADFCAEIGVDNIREYEQEHLKQRMELDTKRLEFETQRTRLGAQLEYEQKQADQQKKKLGKMEESIERIEAMIAEEKRGERNLLMDVEEAQNRLTELKKQLLLKKSQVADAKAELELKSRSIQEVNKEFVKLQREVMSAETALEQKHMARHNLLLACKIQALPITLLSGNLNDISKVQLDPESESTFTTLDLYDREAQLVVDYSGLAAEPRGLQTEEQVEAYLHRLREELASVEALLYHTTAPNMKALEKVREVKDKFQDVAEAFDASTKVVRNCSQEFEEVKSQRFQRFSKCFEHVSVVIDQIYKRMCRNSSAQAILSADNPDEPYLGGINYSCVAPGKRFTSMDNLSGGEKAIASLALLFAIHSFCPAPFFVLDEVDAALDNTNIGKVTSFLREESSSNMQIIVISLKEEFFSKADALLGVYSVYEDCMVSHILTLDLRPYPLAEEDREKQTHGERIRLV</sequence>
<evidence type="ECO:0000256" key="4">
    <source>
        <dbReference type="ARBA" id="ARBA00022454"/>
    </source>
</evidence>
<feature type="domain" description="SMC hinge" evidence="10">
    <location>
        <begin position="512"/>
        <end position="632"/>
    </location>
</feature>
<evidence type="ECO:0000313" key="12">
    <source>
        <dbReference type="Proteomes" id="UP000007303"/>
    </source>
</evidence>
<feature type="coiled-coil region" evidence="9">
    <location>
        <begin position="674"/>
        <end position="714"/>
    </location>
</feature>
<keyword evidence="7" id="KW-0131">Cell cycle</keyword>
<accession>H3D891</accession>
<comment type="subcellular location">
    <subcellularLocation>
        <location evidence="2">Chromosome</location>
    </subcellularLocation>
    <subcellularLocation>
        <location evidence="1 8">Nucleus</location>
    </subcellularLocation>
</comment>
<evidence type="ECO:0000256" key="2">
    <source>
        <dbReference type="ARBA" id="ARBA00004286"/>
    </source>
</evidence>
<keyword evidence="6 8" id="KW-0539">Nucleus</keyword>
<dbReference type="InterPro" id="IPR010935">
    <property type="entry name" value="SMC_hinge"/>
</dbReference>
<evidence type="ECO:0000256" key="9">
    <source>
        <dbReference type="SAM" id="Coils"/>
    </source>
</evidence>
<dbReference type="InterPro" id="IPR028468">
    <property type="entry name" value="Smc1_ABC"/>
</dbReference>
<reference evidence="11" key="3">
    <citation type="submission" date="2025-09" db="UniProtKB">
        <authorList>
            <consortium name="Ensembl"/>
        </authorList>
    </citation>
    <scope>IDENTIFICATION</scope>
</reference>
<dbReference type="FunFam" id="1.20.1060.20:FF:000001">
    <property type="entry name" value="Structural maintenance of chromosomes 1A"/>
    <property type="match status" value="1"/>
</dbReference>
<evidence type="ECO:0000256" key="5">
    <source>
        <dbReference type="ARBA" id="ARBA00023054"/>
    </source>
</evidence>
<dbReference type="GO" id="GO:0030893">
    <property type="term" value="C:meiotic cohesin complex"/>
    <property type="evidence" value="ECO:0007669"/>
    <property type="project" value="TreeGrafter"/>
</dbReference>
<dbReference type="CDD" id="cd03275">
    <property type="entry name" value="ABC_SMC1_euk"/>
    <property type="match status" value="2"/>
</dbReference>
<dbReference type="GO" id="GO:0003677">
    <property type="term" value="F:DNA binding"/>
    <property type="evidence" value="ECO:0007669"/>
    <property type="project" value="TreeGrafter"/>
</dbReference>
<dbReference type="Pfam" id="PF06470">
    <property type="entry name" value="SMC_hinge"/>
    <property type="match status" value="1"/>
</dbReference>
<dbReference type="InterPro" id="IPR024704">
    <property type="entry name" value="SMC"/>
</dbReference>
<keyword evidence="12" id="KW-1185">Reference proteome</keyword>
<dbReference type="PIRSF" id="PIRSF005719">
    <property type="entry name" value="SMC"/>
    <property type="match status" value="1"/>
</dbReference>
<evidence type="ECO:0000313" key="11">
    <source>
        <dbReference type="Ensembl" id="ENSTNIP00000016732.1"/>
    </source>
</evidence>
<evidence type="ECO:0000256" key="6">
    <source>
        <dbReference type="ARBA" id="ARBA00023242"/>
    </source>
</evidence>
<dbReference type="InterPro" id="IPR003395">
    <property type="entry name" value="RecF/RecN/SMC_N"/>
</dbReference>
<dbReference type="InterPro" id="IPR036277">
    <property type="entry name" value="SMC_hinge_sf"/>
</dbReference>
<dbReference type="Gene3D" id="1.20.1060.20">
    <property type="match status" value="1"/>
</dbReference>
<dbReference type="SMART" id="SM00968">
    <property type="entry name" value="SMC_hinge"/>
    <property type="match status" value="1"/>
</dbReference>
<dbReference type="GO" id="GO:0005524">
    <property type="term" value="F:ATP binding"/>
    <property type="evidence" value="ECO:0007669"/>
    <property type="project" value="InterPro"/>
</dbReference>
<evidence type="ECO:0000259" key="10">
    <source>
        <dbReference type="SMART" id="SM00968"/>
    </source>
</evidence>
<dbReference type="GeneTree" id="ENSGT00940000157633"/>
<dbReference type="Gene3D" id="3.40.50.300">
    <property type="entry name" value="P-loop containing nucleotide triphosphate hydrolases"/>
    <property type="match status" value="2"/>
</dbReference>
<reference evidence="12" key="1">
    <citation type="journal article" date="2004" name="Nature">
        <title>Genome duplication in the teleost fish Tetraodon nigroviridis reveals the early vertebrate proto-karyotype.</title>
        <authorList>
            <person name="Jaillon O."/>
            <person name="Aury J.-M."/>
            <person name="Brunet F."/>
            <person name="Petit J.-L."/>
            <person name="Stange-Thomann N."/>
            <person name="Mauceli E."/>
            <person name="Bouneau L."/>
            <person name="Fischer C."/>
            <person name="Ozouf-Costaz C."/>
            <person name="Bernot A."/>
            <person name="Nicaud S."/>
            <person name="Jaffe D."/>
            <person name="Fisher S."/>
            <person name="Lutfalla G."/>
            <person name="Dossat C."/>
            <person name="Segurens B."/>
            <person name="Dasilva C."/>
            <person name="Salanoubat M."/>
            <person name="Levy M."/>
            <person name="Boudet N."/>
            <person name="Castellano S."/>
            <person name="Anthouard V."/>
            <person name="Jubin C."/>
            <person name="Castelli V."/>
            <person name="Katinka M."/>
            <person name="Vacherie B."/>
            <person name="Biemont C."/>
            <person name="Skalli Z."/>
            <person name="Cattolico L."/>
            <person name="Poulain J."/>
            <person name="De Berardinis V."/>
            <person name="Cruaud C."/>
            <person name="Duprat S."/>
            <person name="Brottier P."/>
            <person name="Coutanceau J.-P."/>
            <person name="Gouzy J."/>
            <person name="Parra G."/>
            <person name="Lardier G."/>
            <person name="Chapple C."/>
            <person name="McKernan K.J."/>
            <person name="McEwan P."/>
            <person name="Bosak S."/>
            <person name="Kellis M."/>
            <person name="Volff J.-N."/>
            <person name="Guigo R."/>
            <person name="Zody M.C."/>
            <person name="Mesirov J."/>
            <person name="Lindblad-Toh K."/>
            <person name="Birren B."/>
            <person name="Nusbaum C."/>
            <person name="Kahn D."/>
            <person name="Robinson-Rechavi M."/>
            <person name="Laudet V."/>
            <person name="Schachter V."/>
            <person name="Quetier F."/>
            <person name="Saurin W."/>
            <person name="Scarpelli C."/>
            <person name="Wincker P."/>
            <person name="Lander E.S."/>
            <person name="Weissenbach J."/>
            <person name="Roest Crollius H."/>
        </authorList>
    </citation>
    <scope>NUCLEOTIDE SEQUENCE [LARGE SCALE GENOMIC DNA]</scope>
</reference>
<keyword evidence="4" id="KW-0158">Chromosome</keyword>
<dbReference type="InterPro" id="IPR027417">
    <property type="entry name" value="P-loop_NTPase"/>
</dbReference>
<feature type="coiled-coil region" evidence="9">
    <location>
        <begin position="740"/>
        <end position="924"/>
    </location>
</feature>
<dbReference type="STRING" id="99883.ENSTNIP00000016732"/>
<dbReference type="GO" id="GO:0007062">
    <property type="term" value="P:sister chromatid cohesion"/>
    <property type="evidence" value="ECO:0007669"/>
    <property type="project" value="InterPro"/>
</dbReference>
<dbReference type="HOGENOM" id="CLU_001042_0_2_1"/>
<dbReference type="SUPFAM" id="SSF52540">
    <property type="entry name" value="P-loop containing nucleoside triphosphate hydrolases"/>
    <property type="match status" value="1"/>
</dbReference>
<name>H3D891_TETNG</name>
<dbReference type="Gene3D" id="3.30.70.1620">
    <property type="match status" value="1"/>
</dbReference>